<dbReference type="Gramene" id="Psat4g209000.1">
    <property type="protein sequence ID" value="Psat4g209000.1.cds"/>
    <property type="gene ID" value="Psat4g209000"/>
</dbReference>
<evidence type="ECO:0000313" key="7">
    <source>
        <dbReference type="Proteomes" id="UP001058974"/>
    </source>
</evidence>
<dbReference type="AlphaFoldDB" id="A0A9D5AY62"/>
<proteinExistence type="predicted"/>
<dbReference type="PROSITE" id="PS01359">
    <property type="entry name" value="ZF_PHD_1"/>
    <property type="match status" value="1"/>
</dbReference>
<evidence type="ECO:0000313" key="6">
    <source>
        <dbReference type="EMBL" id="KAI5423426.1"/>
    </source>
</evidence>
<dbReference type="GO" id="GO:0008270">
    <property type="term" value="F:zinc ion binding"/>
    <property type="evidence" value="ECO:0007669"/>
    <property type="project" value="UniProtKB-KW"/>
</dbReference>
<dbReference type="Gramene" id="Psat04G0639800-T1">
    <property type="protein sequence ID" value="KAI5423426.1"/>
    <property type="gene ID" value="KIW84_046398"/>
</dbReference>
<feature type="compositionally biased region" description="Basic and acidic residues" evidence="4">
    <location>
        <begin position="86"/>
        <end position="96"/>
    </location>
</feature>
<comment type="caution">
    <text evidence="6">The sequence shown here is derived from an EMBL/GenBank/DDBJ whole genome shotgun (WGS) entry which is preliminary data.</text>
</comment>
<sequence>MVDRQIVCCMCGDVGFTDKLFRCNNCHHRFQHSYCSNFYGELSEIYECDWCQSKGKSSVGSKKPAERVVINGGSSECPGEKILKQRREEKCSEKRKSPVPSPRQATRRYKLLKDVMC</sequence>
<evidence type="ECO:0000259" key="5">
    <source>
        <dbReference type="Pfam" id="PF25054"/>
    </source>
</evidence>
<dbReference type="Proteomes" id="UP001058974">
    <property type="component" value="Chromosome 4"/>
</dbReference>
<dbReference type="PANTHER" id="PTHR33779">
    <property type="entry name" value="EXPRESSED PROTEIN"/>
    <property type="match status" value="1"/>
</dbReference>
<dbReference type="OrthoDB" id="1935489at2759"/>
<protein>
    <recommendedName>
        <fullName evidence="5">PHD-type zinc finger plants domain-containing protein</fullName>
    </recommendedName>
</protein>
<name>A0A9D5AY62_PEA</name>
<reference evidence="6 7" key="1">
    <citation type="journal article" date="2022" name="Nat. Genet.">
        <title>Improved pea reference genome and pan-genome highlight genomic features and evolutionary characteristics.</title>
        <authorList>
            <person name="Yang T."/>
            <person name="Liu R."/>
            <person name="Luo Y."/>
            <person name="Hu S."/>
            <person name="Wang D."/>
            <person name="Wang C."/>
            <person name="Pandey M.K."/>
            <person name="Ge S."/>
            <person name="Xu Q."/>
            <person name="Li N."/>
            <person name="Li G."/>
            <person name="Huang Y."/>
            <person name="Saxena R.K."/>
            <person name="Ji Y."/>
            <person name="Li M."/>
            <person name="Yan X."/>
            <person name="He Y."/>
            <person name="Liu Y."/>
            <person name="Wang X."/>
            <person name="Xiang C."/>
            <person name="Varshney R.K."/>
            <person name="Ding H."/>
            <person name="Gao S."/>
            <person name="Zong X."/>
        </authorList>
    </citation>
    <scope>NUCLEOTIDE SEQUENCE [LARGE SCALE GENOMIC DNA]</scope>
    <source>
        <strain evidence="6 7">cv. Zhongwan 6</strain>
    </source>
</reference>
<keyword evidence="1" id="KW-0479">Metal-binding</keyword>
<gene>
    <name evidence="6" type="ORF">KIW84_046398</name>
</gene>
<dbReference type="Pfam" id="PF25054">
    <property type="entry name" value="PHD_pln"/>
    <property type="match status" value="1"/>
</dbReference>
<dbReference type="InterPro" id="IPR011011">
    <property type="entry name" value="Znf_FYVE_PHD"/>
</dbReference>
<keyword evidence="3" id="KW-0862">Zinc</keyword>
<dbReference type="InterPro" id="IPR019786">
    <property type="entry name" value="Zinc_finger_PHD-type_CS"/>
</dbReference>
<evidence type="ECO:0000256" key="2">
    <source>
        <dbReference type="ARBA" id="ARBA00022771"/>
    </source>
</evidence>
<dbReference type="EMBL" id="JAMSHJ010000004">
    <property type="protein sequence ID" value="KAI5423426.1"/>
    <property type="molecule type" value="Genomic_DNA"/>
</dbReference>
<dbReference type="SUPFAM" id="SSF57903">
    <property type="entry name" value="FYVE/PHD zinc finger"/>
    <property type="match status" value="1"/>
</dbReference>
<dbReference type="InterPro" id="IPR056874">
    <property type="entry name" value="PHD_dom_pln"/>
</dbReference>
<dbReference type="PANTHER" id="PTHR33779:SF11">
    <property type="entry name" value="OS04G0551600 PROTEIN"/>
    <property type="match status" value="1"/>
</dbReference>
<accession>A0A9D5AY62</accession>
<feature type="region of interest" description="Disordered" evidence="4">
    <location>
        <begin position="86"/>
        <end position="105"/>
    </location>
</feature>
<keyword evidence="7" id="KW-1185">Reference proteome</keyword>
<organism evidence="6 7">
    <name type="scientific">Pisum sativum</name>
    <name type="common">Garden pea</name>
    <name type="synonym">Lathyrus oleraceus</name>
    <dbReference type="NCBI Taxonomy" id="3888"/>
    <lineage>
        <taxon>Eukaryota</taxon>
        <taxon>Viridiplantae</taxon>
        <taxon>Streptophyta</taxon>
        <taxon>Embryophyta</taxon>
        <taxon>Tracheophyta</taxon>
        <taxon>Spermatophyta</taxon>
        <taxon>Magnoliopsida</taxon>
        <taxon>eudicotyledons</taxon>
        <taxon>Gunneridae</taxon>
        <taxon>Pentapetalae</taxon>
        <taxon>rosids</taxon>
        <taxon>fabids</taxon>
        <taxon>Fabales</taxon>
        <taxon>Fabaceae</taxon>
        <taxon>Papilionoideae</taxon>
        <taxon>50 kb inversion clade</taxon>
        <taxon>NPAAA clade</taxon>
        <taxon>Hologalegina</taxon>
        <taxon>IRL clade</taxon>
        <taxon>Fabeae</taxon>
        <taxon>Lathyrus</taxon>
    </lineage>
</organism>
<feature type="domain" description="PHD-type zinc finger plants" evidence="5">
    <location>
        <begin position="9"/>
        <end position="51"/>
    </location>
</feature>
<evidence type="ECO:0000256" key="3">
    <source>
        <dbReference type="ARBA" id="ARBA00022833"/>
    </source>
</evidence>
<evidence type="ECO:0000256" key="4">
    <source>
        <dbReference type="SAM" id="MobiDB-lite"/>
    </source>
</evidence>
<keyword evidence="2" id="KW-0863">Zinc-finger</keyword>
<evidence type="ECO:0000256" key="1">
    <source>
        <dbReference type="ARBA" id="ARBA00022723"/>
    </source>
</evidence>